<dbReference type="Pfam" id="PF05437">
    <property type="entry name" value="AzlD"/>
    <property type="match status" value="1"/>
</dbReference>
<name>A0A7Y4P3N4_9BURK</name>
<reference evidence="2 3" key="1">
    <citation type="submission" date="2020-05" db="EMBL/GenBank/DDBJ databases">
        <authorList>
            <person name="Niu N."/>
        </authorList>
    </citation>
    <scope>NUCLEOTIDE SEQUENCE [LARGE SCALE GENOMIC DNA]</scope>
    <source>
        <strain evidence="2 3">LMG10982</strain>
    </source>
</reference>
<keyword evidence="1" id="KW-0472">Membrane</keyword>
<organism evidence="2 3">
    <name type="scientific">Pelistega europaea</name>
    <dbReference type="NCBI Taxonomy" id="106147"/>
    <lineage>
        <taxon>Bacteria</taxon>
        <taxon>Pseudomonadati</taxon>
        <taxon>Pseudomonadota</taxon>
        <taxon>Betaproteobacteria</taxon>
        <taxon>Burkholderiales</taxon>
        <taxon>Alcaligenaceae</taxon>
        <taxon>Pelistega</taxon>
    </lineage>
</organism>
<evidence type="ECO:0000256" key="1">
    <source>
        <dbReference type="SAM" id="Phobius"/>
    </source>
</evidence>
<gene>
    <name evidence="2" type="ORF">HKX40_03430</name>
</gene>
<feature type="transmembrane region" description="Helical" evidence="1">
    <location>
        <begin position="42"/>
        <end position="63"/>
    </location>
</feature>
<evidence type="ECO:0000313" key="2">
    <source>
        <dbReference type="EMBL" id="NOL49197.1"/>
    </source>
</evidence>
<dbReference type="AlphaFoldDB" id="A0A7Y4P3N4"/>
<dbReference type="Proteomes" id="UP000541421">
    <property type="component" value="Unassembled WGS sequence"/>
</dbReference>
<accession>A0A7Y4P3N4</accession>
<evidence type="ECO:0000313" key="3">
    <source>
        <dbReference type="Proteomes" id="UP000541421"/>
    </source>
</evidence>
<sequence>MVSNIPTWQLMLAIAAMAILTYSTRAMPFILMKKAKWLGRLGSGKLAILGPALLSSTTVVILYSESIKAQQQQQIIPYILAVVSVLVILKLTRNIGLAMLVSLIVYGLGLSVL</sequence>
<protein>
    <submittedName>
        <fullName evidence="2">AzlD domain-containing protein</fullName>
    </submittedName>
</protein>
<comment type="caution">
    <text evidence="2">The sequence shown here is derived from an EMBL/GenBank/DDBJ whole genome shotgun (WGS) entry which is preliminary data.</text>
</comment>
<dbReference type="InterPro" id="IPR008407">
    <property type="entry name" value="Brnchd-chn_aa_trnsp_AzlD"/>
</dbReference>
<dbReference type="RefSeq" id="WP_171588171.1">
    <property type="nucleotide sequence ID" value="NZ_JABGBO010000003.1"/>
</dbReference>
<keyword evidence="3" id="KW-1185">Reference proteome</keyword>
<proteinExistence type="predicted"/>
<keyword evidence="1" id="KW-0812">Transmembrane</keyword>
<dbReference type="EMBL" id="JABGBO010000003">
    <property type="protein sequence ID" value="NOL49197.1"/>
    <property type="molecule type" value="Genomic_DNA"/>
</dbReference>
<feature type="transmembrane region" description="Helical" evidence="1">
    <location>
        <begin position="75"/>
        <end position="108"/>
    </location>
</feature>
<keyword evidence="1" id="KW-1133">Transmembrane helix</keyword>